<keyword evidence="7" id="KW-1185">Reference proteome</keyword>
<feature type="domain" description="Polypeptide-transport-associated ShlB-type" evidence="5">
    <location>
        <begin position="67"/>
        <end position="140"/>
    </location>
</feature>
<gene>
    <name evidence="6" type="ORF">GCM10010989_01050</name>
</gene>
<keyword evidence="3" id="KW-0998">Cell outer membrane</keyword>
<reference evidence="6 7" key="1">
    <citation type="journal article" date="2014" name="Int. J. Syst. Evol. Microbiol.">
        <title>Complete genome sequence of Corynebacterium casei LMG S-19264T (=DSM 44701T), isolated from a smear-ripened cheese.</title>
        <authorList>
            <consortium name="US DOE Joint Genome Institute (JGI-PGF)"/>
            <person name="Walter F."/>
            <person name="Albersmeier A."/>
            <person name="Kalinowski J."/>
            <person name="Ruckert C."/>
        </authorList>
    </citation>
    <scope>NUCLEOTIDE SEQUENCE [LARGE SCALE GENOMIC DNA]</scope>
    <source>
        <strain evidence="6 7">CGMCC 1.15358</strain>
    </source>
</reference>
<keyword evidence="2" id="KW-0812">Transmembrane</keyword>
<organism evidence="6 7">
    <name type="scientific">Croceicoccus pelagius</name>
    <dbReference type="NCBI Taxonomy" id="1703341"/>
    <lineage>
        <taxon>Bacteria</taxon>
        <taxon>Pseudomonadati</taxon>
        <taxon>Pseudomonadota</taxon>
        <taxon>Alphaproteobacteria</taxon>
        <taxon>Sphingomonadales</taxon>
        <taxon>Erythrobacteraceae</taxon>
        <taxon>Croceicoccus</taxon>
    </lineage>
</organism>
<dbReference type="GO" id="GO:0046819">
    <property type="term" value="P:protein secretion by the type V secretion system"/>
    <property type="evidence" value="ECO:0007669"/>
    <property type="project" value="TreeGrafter"/>
</dbReference>
<protein>
    <submittedName>
        <fullName evidence="6">Heme:hemopexin-binding protein</fullName>
    </submittedName>
</protein>
<evidence type="ECO:0000313" key="6">
    <source>
        <dbReference type="EMBL" id="GGD30722.1"/>
    </source>
</evidence>
<feature type="domain" description="Haemolysin activator HlyB C-terminal" evidence="4">
    <location>
        <begin position="214"/>
        <end position="541"/>
    </location>
</feature>
<dbReference type="InterPro" id="IPR005565">
    <property type="entry name" value="Hemolysn_activator_HlyB_C"/>
</dbReference>
<accession>A0A916Y4B0</accession>
<dbReference type="Pfam" id="PF08479">
    <property type="entry name" value="POTRA_2"/>
    <property type="match status" value="1"/>
</dbReference>
<proteinExistence type="predicted"/>
<dbReference type="Proteomes" id="UP000598997">
    <property type="component" value="Unassembled WGS sequence"/>
</dbReference>
<dbReference type="GO" id="GO:0098046">
    <property type="term" value="C:type V protein secretion system complex"/>
    <property type="evidence" value="ECO:0007669"/>
    <property type="project" value="TreeGrafter"/>
</dbReference>
<dbReference type="PANTHER" id="PTHR34597:SF6">
    <property type="entry name" value="BLR6126 PROTEIN"/>
    <property type="match status" value="1"/>
</dbReference>
<dbReference type="InterPro" id="IPR013686">
    <property type="entry name" value="Polypept-transport_assoc_ShlB"/>
</dbReference>
<evidence type="ECO:0000259" key="4">
    <source>
        <dbReference type="Pfam" id="PF03865"/>
    </source>
</evidence>
<evidence type="ECO:0000256" key="2">
    <source>
        <dbReference type="ARBA" id="ARBA00022692"/>
    </source>
</evidence>
<evidence type="ECO:0000256" key="1">
    <source>
        <dbReference type="ARBA" id="ARBA00022452"/>
    </source>
</evidence>
<evidence type="ECO:0000313" key="7">
    <source>
        <dbReference type="Proteomes" id="UP000598997"/>
    </source>
</evidence>
<sequence>MALAGTAMMPAIAMAQASDVALPTREEIERGVVQGAIGDLDNSALDAGDVERAPCPLAAPEFADISFTLSNVVFTGLEPFPEGVDLSGAWVGMAGQTMPVAAVCEIRDRAATMLRSMGYLAAVQVPPQRIEDGTLRLDVLAARITRLQIKGDAGPNEGILLRYLSPLTEQSVFNTAEAERTLLLTRDLPGVDARLALRPIDGKPGELVGEVSVRRIPWSADALVQNFGSSATGPWSILGRVRFAGQTGMGDATTLSLVTSSDFDEQIVFQIGHEMRLGRDGLRLAGDFTYAETRPTVGGQNPFSSETVAGTIRADYPLIRSRTRNLFLGGGLDIVDQEVMFGSATLTEDKLRVAWLRADYATIDGMSASGRGGYSALEPHFGVSGGVEVRQGLNIFGASTDCSKNFDKCLGAGEEFTSRLDGDPTAFVLRADANVTYRPDPRFTIAFQPRAQWAPNALLSYEEFSGGNYTIGRGYDPGAVLGDSALGFRSELRYGSAWPEVAGGHAVQPYAFFDAGWFWNHDAGFDELGAEKLFSAGAGARANFMDRFRLDAALAVPLRDTRFDDGAKGDWRALLSLSVLLAQ</sequence>
<dbReference type="Gene3D" id="2.40.160.50">
    <property type="entry name" value="membrane protein fhac: a member of the omp85/tpsb transporter family"/>
    <property type="match status" value="1"/>
</dbReference>
<dbReference type="InterPro" id="IPR051544">
    <property type="entry name" value="TPS_OM_transporter"/>
</dbReference>
<keyword evidence="1" id="KW-0472">Membrane</keyword>
<evidence type="ECO:0000256" key="3">
    <source>
        <dbReference type="ARBA" id="ARBA00023237"/>
    </source>
</evidence>
<keyword evidence="1" id="KW-1134">Transmembrane beta strand</keyword>
<comment type="caution">
    <text evidence="6">The sequence shown here is derived from an EMBL/GenBank/DDBJ whole genome shotgun (WGS) entry which is preliminary data.</text>
</comment>
<dbReference type="GO" id="GO:0008320">
    <property type="term" value="F:protein transmembrane transporter activity"/>
    <property type="evidence" value="ECO:0007669"/>
    <property type="project" value="TreeGrafter"/>
</dbReference>
<evidence type="ECO:0000259" key="5">
    <source>
        <dbReference type="Pfam" id="PF08479"/>
    </source>
</evidence>
<dbReference type="AlphaFoldDB" id="A0A916Y4B0"/>
<dbReference type="EMBL" id="BMIO01000001">
    <property type="protein sequence ID" value="GGD30722.1"/>
    <property type="molecule type" value="Genomic_DNA"/>
</dbReference>
<dbReference type="Pfam" id="PF03865">
    <property type="entry name" value="ShlB"/>
    <property type="match status" value="1"/>
</dbReference>
<name>A0A916Y4B0_9SPHN</name>
<dbReference type="PANTHER" id="PTHR34597">
    <property type="entry name" value="SLR1661 PROTEIN"/>
    <property type="match status" value="1"/>
</dbReference>